<sequence>MKKEEQQLEEMRIQLEQPPIPEQRIDEAIIAGFHRAHTQQKKRRRNIWLSVVAALFLIGFVTTVRVSPAFANAVSSIPGLSTIVEMIKWDKGMKDIVENEYFEELNITVIEDDISVTLLGVTADESGMILSYKVEAPFDIQHLDTKNLNVYQSGKELEAAYYYNWYPNEPTKSFEDRVMITAEKPLNFNRPDFELRMVIDNDEQTTFHIPFTLKKKIKKSITYPINQTVDIDGQKLIVHELTISPLRAAITLSPHNENTMELLSIEEIKLTDENGEEWGSITNGLTGFGSNSGIRTVFIQSNYFRTPKELYLKIDRIQALPKGEHFIRVDFDKKEVVSQPKNLPITISNITNNSFKAEIPNISQTFHHGMFGEARDAKDLTLNLSSSSYVYSDDFLSFEEIYKTQNFANPVKIMINSYPNYLDGSVVVQIK</sequence>
<gene>
    <name evidence="4" type="ORF">IEO70_01030</name>
</gene>
<dbReference type="RefSeq" id="WP_190996497.1">
    <property type="nucleotide sequence ID" value="NZ_JACXSI010000001.1"/>
</dbReference>
<feature type="transmembrane region" description="Helical" evidence="1">
    <location>
        <begin position="47"/>
        <end position="66"/>
    </location>
</feature>
<keyword evidence="1" id="KW-0472">Membrane</keyword>
<evidence type="ECO:0000313" key="4">
    <source>
        <dbReference type="EMBL" id="MBD3106961.1"/>
    </source>
</evidence>
<evidence type="ECO:0000259" key="2">
    <source>
        <dbReference type="Pfam" id="PF13786"/>
    </source>
</evidence>
<keyword evidence="1" id="KW-1133">Transmembrane helix</keyword>
<comment type="caution">
    <text evidence="4">The sequence shown here is derived from an EMBL/GenBank/DDBJ whole genome shotgun (WGS) entry which is preliminary data.</text>
</comment>
<name>A0A927CTX8_9BACI</name>
<dbReference type="EMBL" id="JACXSI010000001">
    <property type="protein sequence ID" value="MBD3106961.1"/>
    <property type="molecule type" value="Genomic_DNA"/>
</dbReference>
<dbReference type="Pfam" id="PF18705">
    <property type="entry name" value="DUF5643"/>
    <property type="match status" value="1"/>
</dbReference>
<organism evidence="4 5">
    <name type="scientific">Peribacillus faecalis</name>
    <dbReference type="NCBI Taxonomy" id="2772559"/>
    <lineage>
        <taxon>Bacteria</taxon>
        <taxon>Bacillati</taxon>
        <taxon>Bacillota</taxon>
        <taxon>Bacilli</taxon>
        <taxon>Bacillales</taxon>
        <taxon>Bacillaceae</taxon>
        <taxon>Peribacillus</taxon>
    </lineage>
</organism>
<dbReference type="InterPro" id="IPR040680">
    <property type="entry name" value="DUF5643"/>
</dbReference>
<dbReference type="InterPro" id="IPR025436">
    <property type="entry name" value="DUF4179"/>
</dbReference>
<dbReference type="AlphaFoldDB" id="A0A927CTX8"/>
<keyword evidence="5" id="KW-1185">Reference proteome</keyword>
<evidence type="ECO:0000256" key="1">
    <source>
        <dbReference type="SAM" id="Phobius"/>
    </source>
</evidence>
<dbReference type="Proteomes" id="UP000602076">
    <property type="component" value="Unassembled WGS sequence"/>
</dbReference>
<dbReference type="Gene3D" id="2.60.40.1630">
    <property type="entry name" value="bacillus anthracis domain"/>
    <property type="match status" value="1"/>
</dbReference>
<protein>
    <submittedName>
        <fullName evidence="4">DUF4179 domain-containing protein</fullName>
    </submittedName>
</protein>
<feature type="domain" description="DUF5643" evidence="3">
    <location>
        <begin position="220"/>
        <end position="347"/>
    </location>
</feature>
<proteinExistence type="predicted"/>
<dbReference type="Pfam" id="PF13786">
    <property type="entry name" value="DUF4179"/>
    <property type="match status" value="1"/>
</dbReference>
<evidence type="ECO:0000259" key="3">
    <source>
        <dbReference type="Pfam" id="PF18705"/>
    </source>
</evidence>
<reference evidence="4" key="1">
    <citation type="submission" date="2020-09" db="EMBL/GenBank/DDBJ databases">
        <title>Bacillus faecalis sp. nov., a moderately halophilic bacterium isolated from cow faeces.</title>
        <authorList>
            <person name="Jiang L."/>
            <person name="Lee J."/>
        </authorList>
    </citation>
    <scope>NUCLEOTIDE SEQUENCE</scope>
    <source>
        <strain evidence="4">AGMB 02131</strain>
    </source>
</reference>
<evidence type="ECO:0000313" key="5">
    <source>
        <dbReference type="Proteomes" id="UP000602076"/>
    </source>
</evidence>
<accession>A0A927CTX8</accession>
<feature type="domain" description="DUF4179" evidence="2">
    <location>
        <begin position="42"/>
        <end position="135"/>
    </location>
</feature>
<keyword evidence="1" id="KW-0812">Transmembrane</keyword>